<evidence type="ECO:0000256" key="2">
    <source>
        <dbReference type="SAM" id="Phobius"/>
    </source>
</evidence>
<evidence type="ECO:0000313" key="4">
    <source>
        <dbReference type="Proteomes" id="UP001056012"/>
    </source>
</evidence>
<dbReference type="AlphaFoldDB" id="A0A9Q9DR83"/>
<keyword evidence="4" id="KW-1185">Reference proteome</keyword>
<sequence>MAAPANVDIKNLQGKWVMNKTVSDSADPVLALQGVGWLTRKAIGAATLTQHLSQTPTTGEDNEPTTLIKIDQVLTGGLKGSVENRTLDWHYREHTDWVFGTVKGRTRYSTLQKLQEGEKNEGVTDEDIKYVTEGWLKETEEGEIVEGFAVNEGNKWTAWQIWGFAEVGGERKLTRRFVIRKQDKDEVVRVRLVYDYVGALYCIMVASRTTSSLFMVLIVLTSTILTALMIYLFVRLITRCKKKLESQQDLEPGLLDLESGRESHLSHGISRQQTQQELREDLLQRFSSVPPSPSIELLPEIKTSSSNDRASEWLERGVTDNGVDVVDGDLGMKKPEMRQIAVVKPKKHLRWECGGGDITDDRSPGAKKRKDHAMSCTQHQLETSPDIPL</sequence>
<evidence type="ECO:0000313" key="3">
    <source>
        <dbReference type="EMBL" id="USP77198.1"/>
    </source>
</evidence>
<dbReference type="OrthoDB" id="425354at2759"/>
<name>A0A9Q9DR83_CURCL</name>
<keyword evidence="2" id="KW-0472">Membrane</keyword>
<reference evidence="3" key="1">
    <citation type="submission" date="2021-12" db="EMBL/GenBank/DDBJ databases">
        <title>Curvularia clavata genome.</title>
        <authorList>
            <person name="Cao Y."/>
        </authorList>
    </citation>
    <scope>NUCLEOTIDE SEQUENCE</scope>
    <source>
        <strain evidence="3">Yc1106</strain>
    </source>
</reference>
<dbReference type="InterPro" id="IPR053037">
    <property type="entry name" value="Pericyclase_pydY-like"/>
</dbReference>
<protein>
    <submittedName>
        <fullName evidence="3">Uncharacterized protein</fullName>
    </submittedName>
</protein>
<evidence type="ECO:0000256" key="1">
    <source>
        <dbReference type="SAM" id="MobiDB-lite"/>
    </source>
</evidence>
<organism evidence="3 4">
    <name type="scientific">Curvularia clavata</name>
    <dbReference type="NCBI Taxonomy" id="95742"/>
    <lineage>
        <taxon>Eukaryota</taxon>
        <taxon>Fungi</taxon>
        <taxon>Dikarya</taxon>
        <taxon>Ascomycota</taxon>
        <taxon>Pezizomycotina</taxon>
        <taxon>Dothideomycetes</taxon>
        <taxon>Pleosporomycetidae</taxon>
        <taxon>Pleosporales</taxon>
        <taxon>Pleosporineae</taxon>
        <taxon>Pleosporaceae</taxon>
        <taxon>Curvularia</taxon>
    </lineage>
</organism>
<gene>
    <name evidence="3" type="ORF">yc1106_04472</name>
</gene>
<accession>A0A9Q9DR83</accession>
<dbReference type="EMBL" id="CP089276">
    <property type="protein sequence ID" value="USP77198.1"/>
    <property type="molecule type" value="Genomic_DNA"/>
</dbReference>
<dbReference type="PANTHER" id="PTHR38115:SF1">
    <property type="entry name" value="LIPOCALIN-LIKE DOMAIN-CONTAINING PROTEIN"/>
    <property type="match status" value="1"/>
</dbReference>
<dbReference type="Proteomes" id="UP001056012">
    <property type="component" value="Chromosome 3"/>
</dbReference>
<feature type="region of interest" description="Disordered" evidence="1">
    <location>
        <begin position="352"/>
        <end position="389"/>
    </location>
</feature>
<feature type="transmembrane region" description="Helical" evidence="2">
    <location>
        <begin position="190"/>
        <end position="207"/>
    </location>
</feature>
<dbReference type="VEuPathDB" id="FungiDB:yc1106_04472"/>
<keyword evidence="2" id="KW-0812">Transmembrane</keyword>
<dbReference type="PANTHER" id="PTHR38115">
    <property type="entry name" value="LIPOCALIN-LIKE DOMAIN-CONTAINING PROTEIN"/>
    <property type="match status" value="1"/>
</dbReference>
<keyword evidence="2" id="KW-1133">Transmembrane helix</keyword>
<proteinExistence type="predicted"/>
<feature type="transmembrane region" description="Helical" evidence="2">
    <location>
        <begin position="213"/>
        <end position="234"/>
    </location>
</feature>